<dbReference type="Proteomes" id="UP001152872">
    <property type="component" value="Unassembled WGS sequence"/>
</dbReference>
<gene>
    <name evidence="3" type="ORF">FEV09_03605</name>
</gene>
<protein>
    <submittedName>
        <fullName evidence="3">CHASE2 domain-containing protein</fullName>
    </submittedName>
</protein>
<dbReference type="RefSeq" id="WP_009625684.1">
    <property type="nucleotide sequence ID" value="NZ_VBTY01000017.1"/>
</dbReference>
<dbReference type="InterPro" id="IPR011009">
    <property type="entry name" value="Kinase-like_dom_sf"/>
</dbReference>
<keyword evidence="1" id="KW-1133">Transmembrane helix</keyword>
<evidence type="ECO:0000256" key="1">
    <source>
        <dbReference type="SAM" id="Phobius"/>
    </source>
</evidence>
<evidence type="ECO:0000313" key="4">
    <source>
        <dbReference type="Proteomes" id="UP001152872"/>
    </source>
</evidence>
<feature type="transmembrane region" description="Helical" evidence="1">
    <location>
        <begin position="623"/>
        <end position="645"/>
    </location>
</feature>
<evidence type="ECO:0000259" key="2">
    <source>
        <dbReference type="PROSITE" id="PS50011"/>
    </source>
</evidence>
<feature type="domain" description="Protein kinase" evidence="2">
    <location>
        <begin position="15"/>
        <end position="298"/>
    </location>
</feature>
<comment type="caution">
    <text evidence="3">The sequence shown here is derived from an EMBL/GenBank/DDBJ whole genome shotgun (WGS) entry which is preliminary data.</text>
</comment>
<evidence type="ECO:0000313" key="3">
    <source>
        <dbReference type="EMBL" id="MDG3493636.1"/>
    </source>
</evidence>
<organism evidence="3 4">
    <name type="scientific">Pseudanabaena catenata USMAC16</name>
    <dbReference type="NCBI Taxonomy" id="1855837"/>
    <lineage>
        <taxon>Bacteria</taxon>
        <taxon>Bacillati</taxon>
        <taxon>Cyanobacteriota</taxon>
        <taxon>Cyanophyceae</taxon>
        <taxon>Pseudanabaenales</taxon>
        <taxon>Pseudanabaenaceae</taxon>
        <taxon>Pseudanabaena</taxon>
    </lineage>
</organism>
<feature type="transmembrane region" description="Helical" evidence="1">
    <location>
        <begin position="657"/>
        <end position="675"/>
    </location>
</feature>
<proteinExistence type="predicted"/>
<dbReference type="InterPro" id="IPR000719">
    <property type="entry name" value="Prot_kinase_dom"/>
</dbReference>
<dbReference type="CDD" id="cd14014">
    <property type="entry name" value="STKc_PknB_like"/>
    <property type="match status" value="1"/>
</dbReference>
<reference evidence="3" key="1">
    <citation type="submission" date="2019-05" db="EMBL/GenBank/DDBJ databases">
        <title>Whole genome sequencing of Pseudanabaena catenata USMAC16.</title>
        <authorList>
            <person name="Khan Z."/>
            <person name="Omar W.M."/>
            <person name="Convey P."/>
            <person name="Merican F."/>
            <person name="Najimudin N."/>
        </authorList>
    </citation>
    <scope>NUCLEOTIDE SEQUENCE</scope>
    <source>
        <strain evidence="3">USMAC16</strain>
    </source>
</reference>
<keyword evidence="1" id="KW-0472">Membrane</keyword>
<dbReference type="SMART" id="SM01080">
    <property type="entry name" value="CHASE2"/>
    <property type="match status" value="1"/>
</dbReference>
<dbReference type="SUPFAM" id="SSF56112">
    <property type="entry name" value="Protein kinase-like (PK-like)"/>
    <property type="match status" value="1"/>
</dbReference>
<dbReference type="EMBL" id="VBTY01000017">
    <property type="protein sequence ID" value="MDG3493636.1"/>
    <property type="molecule type" value="Genomic_DNA"/>
</dbReference>
<keyword evidence="4" id="KW-1185">Reference proteome</keyword>
<dbReference type="PROSITE" id="PS00108">
    <property type="entry name" value="PROTEIN_KINASE_ST"/>
    <property type="match status" value="1"/>
</dbReference>
<name>A0A9X4RGP1_9CYAN</name>
<dbReference type="InterPro" id="IPR053235">
    <property type="entry name" value="Ser_Thr_kinase"/>
</dbReference>
<feature type="transmembrane region" description="Helical" evidence="1">
    <location>
        <begin position="681"/>
        <end position="701"/>
    </location>
</feature>
<keyword evidence="1" id="KW-0812">Transmembrane</keyword>
<dbReference type="GO" id="GO:0005524">
    <property type="term" value="F:ATP binding"/>
    <property type="evidence" value="ECO:0007669"/>
    <property type="project" value="InterPro"/>
</dbReference>
<sequence>MMEDLYEKKVLENRYKLIKQLGKGRFAEVWEVTDSLAKGKTKAIKVLNSQDTEHIKLFRKEFLNLWDLNDLNCDLIVRVEAIYPKEMLEEDSFIDHHFFVMEKVEGISLENLITKSFTEIDQTNNRKLSFGKSLWQFLFCRYPPLRSQITYREVADWLEQLTKALQHIHKQKIIHCDIKPANIMITPNGNIKLIDFGASMLTDSRYPVEFDTQSLTRQYTFGYVAPEQQNGQALFASDFYSLGQTILSTITGQIPPQLANNWRSQFPTELTDFLLKATNPDHTKRHLNARNLHKEAKLLAQSLRQKYAQWNGLTQVTAVLIIAAIATFGTLFVRSTGSLQNLELKAYDQMIQRRPDLGADPRILIIDVPRDIKAISDQDLVDILSKLVDEHPRVIGIPLIRDEERKSNPESLAKLKKIYQQHANIFGLCEHADSDGKKLSYPFSPKPNTDLGFGNTPLDQDDTLRRHLLIYRNSPMDECKATASFSLLIAHHYLRSDLQSDYKSINPMTDKNYTLGKATFQSLEIGQGAYQDSKMEEFNNLFQIMLDYRSPHIAQTISIKQFLSAKKTSNLIKDRIILIGRASIDRGAINITPYGNLVEVSNVELTAHRISQLISIAKGERPILSPASFIVDFLWTLGVACISGFLGWRINSRMGQVITISILIISLSNICSFILITQGIWLGYVPIIIVAIIANFGGFIYTRYQYKFTNLWGICEHFKSSNNSSNKF</sequence>
<dbReference type="Pfam" id="PF00069">
    <property type="entry name" value="Pkinase"/>
    <property type="match status" value="1"/>
</dbReference>
<dbReference type="GO" id="GO:0004674">
    <property type="term" value="F:protein serine/threonine kinase activity"/>
    <property type="evidence" value="ECO:0007669"/>
    <property type="project" value="TreeGrafter"/>
</dbReference>
<dbReference type="InterPro" id="IPR008271">
    <property type="entry name" value="Ser/Thr_kinase_AS"/>
</dbReference>
<dbReference type="PANTHER" id="PTHR24361">
    <property type="entry name" value="MITOGEN-ACTIVATED KINASE KINASE KINASE"/>
    <property type="match status" value="1"/>
</dbReference>
<dbReference type="Gene3D" id="3.30.200.20">
    <property type="entry name" value="Phosphorylase Kinase, domain 1"/>
    <property type="match status" value="1"/>
</dbReference>
<dbReference type="AlphaFoldDB" id="A0A9X4RGP1"/>
<dbReference type="SMART" id="SM00220">
    <property type="entry name" value="S_TKc"/>
    <property type="match status" value="1"/>
</dbReference>
<dbReference type="PROSITE" id="PS50011">
    <property type="entry name" value="PROTEIN_KINASE_DOM"/>
    <property type="match status" value="1"/>
</dbReference>
<dbReference type="Gene3D" id="1.10.510.10">
    <property type="entry name" value="Transferase(Phosphotransferase) domain 1"/>
    <property type="match status" value="1"/>
</dbReference>
<dbReference type="GO" id="GO:0005737">
    <property type="term" value="C:cytoplasm"/>
    <property type="evidence" value="ECO:0007669"/>
    <property type="project" value="TreeGrafter"/>
</dbReference>
<dbReference type="Pfam" id="PF05226">
    <property type="entry name" value="CHASE2"/>
    <property type="match status" value="1"/>
</dbReference>
<accession>A0A9X4RGP1</accession>
<dbReference type="InterPro" id="IPR007890">
    <property type="entry name" value="CHASE2"/>
</dbReference>